<protein>
    <submittedName>
        <fullName evidence="1">Uncharacterized protein</fullName>
    </submittedName>
</protein>
<evidence type="ECO:0000313" key="2">
    <source>
        <dbReference type="Proteomes" id="UP000305654"/>
    </source>
</evidence>
<dbReference type="AlphaFoldDB" id="A0A5R9J7Q8"/>
<accession>A0A5R9J7Q8</accession>
<evidence type="ECO:0000313" key="1">
    <source>
        <dbReference type="EMBL" id="TLU73009.1"/>
    </source>
</evidence>
<sequence>MSNRGLKMFEYRIQVRDEAGKTVRTLVFYSDTDDAAREVAFGLKATQGSIEVWRRVSEVAPERPGQAFLH</sequence>
<dbReference type="Proteomes" id="UP000305654">
    <property type="component" value="Unassembled WGS sequence"/>
</dbReference>
<gene>
    <name evidence="1" type="ORF">FE263_06065</name>
</gene>
<organism evidence="1 2">
    <name type="scientific">Lichenicoccus roseus</name>
    <dbReference type="NCBI Taxonomy" id="2683649"/>
    <lineage>
        <taxon>Bacteria</taxon>
        <taxon>Pseudomonadati</taxon>
        <taxon>Pseudomonadota</taxon>
        <taxon>Alphaproteobacteria</taxon>
        <taxon>Acetobacterales</taxon>
        <taxon>Acetobacteraceae</taxon>
        <taxon>Lichenicoccus</taxon>
    </lineage>
</organism>
<dbReference type="RefSeq" id="WP_138325083.1">
    <property type="nucleotide sequence ID" value="NZ_VCDI01000002.1"/>
</dbReference>
<comment type="caution">
    <text evidence="1">The sequence shown here is derived from an EMBL/GenBank/DDBJ whole genome shotgun (WGS) entry which is preliminary data.</text>
</comment>
<keyword evidence="2" id="KW-1185">Reference proteome</keyword>
<proteinExistence type="predicted"/>
<dbReference type="EMBL" id="VCDI01000002">
    <property type="protein sequence ID" value="TLU73009.1"/>
    <property type="molecule type" value="Genomic_DNA"/>
</dbReference>
<reference evidence="1 2" key="1">
    <citation type="submission" date="2019-05" db="EMBL/GenBank/DDBJ databases">
        <authorList>
            <person name="Pankratov T."/>
            <person name="Grouzdev D."/>
        </authorList>
    </citation>
    <scope>NUCLEOTIDE SEQUENCE [LARGE SCALE GENOMIC DNA]</scope>
    <source>
        <strain evidence="1 2">KEBCLARHB70R</strain>
    </source>
</reference>
<name>A0A5R9J7Q8_9PROT</name>